<reference evidence="1 2" key="1">
    <citation type="journal article" date="2024" name="Front Chem Biol">
        <title>Unveiling the potential of Daldinia eschscholtzii MFLUCC 19-0629 through bioactivity and bioinformatics studies for enhanced sustainable agriculture production.</title>
        <authorList>
            <person name="Brooks S."/>
            <person name="Weaver J.A."/>
            <person name="Klomchit A."/>
            <person name="Alharthi S.A."/>
            <person name="Onlamun T."/>
            <person name="Nurani R."/>
            <person name="Vong T.K."/>
            <person name="Alberti F."/>
            <person name="Greco C."/>
        </authorList>
    </citation>
    <scope>NUCLEOTIDE SEQUENCE [LARGE SCALE GENOMIC DNA]</scope>
    <source>
        <strain evidence="1">MFLUCC 19-0629</strain>
    </source>
</reference>
<sequence>MSSSIEFTNNYINAKLNGAVTSVNLHFNGAEDIINNEVSGPHSGTSMKLTTTFNGNNPPPKTFTVTSSASFPDSGLVTLKYGGSDDNTVEATDDKGNKGVWTILGSENN</sequence>
<name>A0AAX6MY60_9PEZI</name>
<organism evidence="1 2">
    <name type="scientific">Daldinia eschscholtzii</name>
    <dbReference type="NCBI Taxonomy" id="292717"/>
    <lineage>
        <taxon>Eukaryota</taxon>
        <taxon>Fungi</taxon>
        <taxon>Dikarya</taxon>
        <taxon>Ascomycota</taxon>
        <taxon>Pezizomycotina</taxon>
        <taxon>Sordariomycetes</taxon>
        <taxon>Xylariomycetidae</taxon>
        <taxon>Xylariales</taxon>
        <taxon>Hypoxylaceae</taxon>
        <taxon>Daldinia</taxon>
    </lineage>
</organism>
<dbReference type="AlphaFoldDB" id="A0AAX6MY60"/>
<comment type="caution">
    <text evidence="1">The sequence shown here is derived from an EMBL/GenBank/DDBJ whole genome shotgun (WGS) entry which is preliminary data.</text>
</comment>
<gene>
    <name evidence="1" type="ORF">Daesc_000242</name>
</gene>
<dbReference type="EMBL" id="JBANMG010000001">
    <property type="protein sequence ID" value="KAK6957456.1"/>
    <property type="molecule type" value="Genomic_DNA"/>
</dbReference>
<keyword evidence="2" id="KW-1185">Reference proteome</keyword>
<proteinExistence type="predicted"/>
<evidence type="ECO:0000313" key="2">
    <source>
        <dbReference type="Proteomes" id="UP001369815"/>
    </source>
</evidence>
<accession>A0AAX6MY60</accession>
<evidence type="ECO:0000313" key="1">
    <source>
        <dbReference type="EMBL" id="KAK6957456.1"/>
    </source>
</evidence>
<dbReference type="Proteomes" id="UP001369815">
    <property type="component" value="Unassembled WGS sequence"/>
</dbReference>
<protein>
    <submittedName>
        <fullName evidence="1">Uncharacterized protein</fullName>
    </submittedName>
</protein>